<keyword evidence="2" id="KW-1185">Reference proteome</keyword>
<name>A0A8S4Q905_OWEFU</name>
<protein>
    <submittedName>
        <fullName evidence="1">Uncharacterized protein</fullName>
    </submittedName>
</protein>
<proteinExistence type="predicted"/>
<dbReference type="AlphaFoldDB" id="A0A8S4Q905"/>
<gene>
    <name evidence="1" type="ORF">OFUS_LOCUS25667</name>
</gene>
<dbReference type="SUPFAM" id="SSF50494">
    <property type="entry name" value="Trypsin-like serine proteases"/>
    <property type="match status" value="1"/>
</dbReference>
<comment type="caution">
    <text evidence="1">The sequence shown here is derived from an EMBL/GenBank/DDBJ whole genome shotgun (WGS) entry which is preliminary data.</text>
</comment>
<evidence type="ECO:0000313" key="1">
    <source>
        <dbReference type="EMBL" id="CAH1801938.1"/>
    </source>
</evidence>
<accession>A0A8S4Q905</accession>
<dbReference type="EMBL" id="CAIIXF020000012">
    <property type="protein sequence ID" value="CAH1801938.1"/>
    <property type="molecule type" value="Genomic_DNA"/>
</dbReference>
<dbReference type="Proteomes" id="UP000749559">
    <property type="component" value="Unassembled WGS sequence"/>
</dbReference>
<organism evidence="1 2">
    <name type="scientific">Owenia fusiformis</name>
    <name type="common">Polychaete worm</name>
    <dbReference type="NCBI Taxonomy" id="6347"/>
    <lineage>
        <taxon>Eukaryota</taxon>
        <taxon>Metazoa</taxon>
        <taxon>Spiralia</taxon>
        <taxon>Lophotrochozoa</taxon>
        <taxon>Annelida</taxon>
        <taxon>Polychaeta</taxon>
        <taxon>Sedentaria</taxon>
        <taxon>Canalipalpata</taxon>
        <taxon>Sabellida</taxon>
        <taxon>Oweniida</taxon>
        <taxon>Oweniidae</taxon>
        <taxon>Owenia</taxon>
    </lineage>
</organism>
<sequence length="380" mass="42736">MFAATSMPKRKSLKRVAKNRKIKQSKVCRDYDLKTKRKINSKRVRSVKTMTFCDLTDAEENELFKMGGVQSVSLDIESGRYIIRFYDDPQSKIQKRIESHADLGKHKFIFKNLLDDGVYSATKGTVGCFVKFDNSSPWYAATNKHVFSFGEEGTPAHSGSVQNNQLHLKEKGVIQGFIDACEVNTDDQDTLFTYDLALVQLHEELHPTVECQCKWPYFSNKEELVDQLSRIRNGDASVFKHGLTTGATEGNAPELVSHSIETFDVGGIEKQIDIFHSLKISSANAEEAFMKPGDSGALVYLKDNEQRGIIAMCYIYKDDGKSCLAFPFANALNALLNKYEQPTTDVKIHCGGKICGNNARPQRRNYGNVLHLPISIERKL</sequence>
<evidence type="ECO:0000313" key="2">
    <source>
        <dbReference type="Proteomes" id="UP000749559"/>
    </source>
</evidence>
<dbReference type="InterPro" id="IPR009003">
    <property type="entry name" value="Peptidase_S1_PA"/>
</dbReference>
<dbReference type="OrthoDB" id="6159959at2759"/>
<reference evidence="1" key="1">
    <citation type="submission" date="2022-03" db="EMBL/GenBank/DDBJ databases">
        <authorList>
            <person name="Martin C."/>
        </authorList>
    </citation>
    <scope>NUCLEOTIDE SEQUENCE</scope>
</reference>